<keyword evidence="2" id="KW-1185">Reference proteome</keyword>
<gene>
    <name evidence="1" type="ORF">STAS_12854</name>
</gene>
<name>A0A5A7PVB4_STRAF</name>
<sequence>MGVQKTIVTRYLTQFIRWFDGAPFIQFFQNFRPPTAVELTADVVPHVNFVQHDPRNHPFQAQLLRHLRIGRLEFRQRGEFVDRVSYLHRARDDLDQQRSNRDSRHYVQQISIGPKARFQLGFEPLGRRLCFYNMNIGCQRTSHLLDPDCKFPQGITALGAHFHAREFVKILTSPSRTNEYANEDSGQATYKDCGKPPVGHVKNLVLSIARYRY</sequence>
<evidence type="ECO:0000313" key="1">
    <source>
        <dbReference type="EMBL" id="GER36512.1"/>
    </source>
</evidence>
<proteinExistence type="predicted"/>
<accession>A0A5A7PVB4</accession>
<reference evidence="2" key="1">
    <citation type="journal article" date="2019" name="Curr. Biol.">
        <title>Genome Sequence of Striga asiatica Provides Insight into the Evolution of Plant Parasitism.</title>
        <authorList>
            <person name="Yoshida S."/>
            <person name="Kim S."/>
            <person name="Wafula E.K."/>
            <person name="Tanskanen J."/>
            <person name="Kim Y.M."/>
            <person name="Honaas L."/>
            <person name="Yang Z."/>
            <person name="Spallek T."/>
            <person name="Conn C.E."/>
            <person name="Ichihashi Y."/>
            <person name="Cheong K."/>
            <person name="Cui S."/>
            <person name="Der J.P."/>
            <person name="Gundlach H."/>
            <person name="Jiao Y."/>
            <person name="Hori C."/>
            <person name="Ishida J.K."/>
            <person name="Kasahara H."/>
            <person name="Kiba T."/>
            <person name="Kim M.S."/>
            <person name="Koo N."/>
            <person name="Laohavisit A."/>
            <person name="Lee Y.H."/>
            <person name="Lumba S."/>
            <person name="McCourt P."/>
            <person name="Mortimer J.C."/>
            <person name="Mutuku J.M."/>
            <person name="Nomura T."/>
            <person name="Sasaki-Sekimoto Y."/>
            <person name="Seto Y."/>
            <person name="Wang Y."/>
            <person name="Wakatake T."/>
            <person name="Sakakibara H."/>
            <person name="Demura T."/>
            <person name="Yamaguchi S."/>
            <person name="Yoneyama K."/>
            <person name="Manabe R.I."/>
            <person name="Nelson D.C."/>
            <person name="Schulman A.H."/>
            <person name="Timko M.P."/>
            <person name="dePamphilis C.W."/>
            <person name="Choi D."/>
            <person name="Shirasu K."/>
        </authorList>
    </citation>
    <scope>NUCLEOTIDE SEQUENCE [LARGE SCALE GENOMIC DNA]</scope>
    <source>
        <strain evidence="2">cv. UVA1</strain>
    </source>
</reference>
<comment type="caution">
    <text evidence="1">The sequence shown here is derived from an EMBL/GenBank/DDBJ whole genome shotgun (WGS) entry which is preliminary data.</text>
</comment>
<dbReference type="AlphaFoldDB" id="A0A5A7PVB4"/>
<protein>
    <submittedName>
        <fullName evidence="1">Alternative NAD(P)H dehydrogenase 1</fullName>
    </submittedName>
</protein>
<evidence type="ECO:0000313" key="2">
    <source>
        <dbReference type="Proteomes" id="UP000325081"/>
    </source>
</evidence>
<dbReference type="EMBL" id="BKCP01005183">
    <property type="protein sequence ID" value="GER36512.1"/>
    <property type="molecule type" value="Genomic_DNA"/>
</dbReference>
<dbReference type="Proteomes" id="UP000325081">
    <property type="component" value="Unassembled WGS sequence"/>
</dbReference>
<organism evidence="1 2">
    <name type="scientific">Striga asiatica</name>
    <name type="common">Asiatic witchweed</name>
    <name type="synonym">Buchnera asiatica</name>
    <dbReference type="NCBI Taxonomy" id="4170"/>
    <lineage>
        <taxon>Eukaryota</taxon>
        <taxon>Viridiplantae</taxon>
        <taxon>Streptophyta</taxon>
        <taxon>Embryophyta</taxon>
        <taxon>Tracheophyta</taxon>
        <taxon>Spermatophyta</taxon>
        <taxon>Magnoliopsida</taxon>
        <taxon>eudicotyledons</taxon>
        <taxon>Gunneridae</taxon>
        <taxon>Pentapetalae</taxon>
        <taxon>asterids</taxon>
        <taxon>lamiids</taxon>
        <taxon>Lamiales</taxon>
        <taxon>Orobanchaceae</taxon>
        <taxon>Buchnereae</taxon>
        <taxon>Striga</taxon>
    </lineage>
</organism>